<evidence type="ECO:0000256" key="1">
    <source>
        <dbReference type="ARBA" id="ARBA00022679"/>
    </source>
</evidence>
<dbReference type="GO" id="GO:0009423">
    <property type="term" value="P:chorismate biosynthetic process"/>
    <property type="evidence" value="ECO:0007669"/>
    <property type="project" value="TreeGrafter"/>
</dbReference>
<dbReference type="InterPro" id="IPR036968">
    <property type="entry name" value="Enolpyruvate_Tfrase_sf"/>
</dbReference>
<dbReference type="Gene3D" id="3.65.10.10">
    <property type="entry name" value="Enolpyruvate transferase domain"/>
    <property type="match status" value="1"/>
</dbReference>
<name>T0YU39_9ZZZZ</name>
<dbReference type="EMBL" id="AUZX01012511">
    <property type="protein sequence ID" value="EQD39086.1"/>
    <property type="molecule type" value="Genomic_DNA"/>
</dbReference>
<dbReference type="PANTHER" id="PTHR21090">
    <property type="entry name" value="AROM/DEHYDROQUINATE SYNTHASE"/>
    <property type="match status" value="1"/>
</dbReference>
<evidence type="ECO:0000313" key="3">
    <source>
        <dbReference type="EMBL" id="EQD39086.1"/>
    </source>
</evidence>
<gene>
    <name evidence="3" type="ORF">B1A_17017</name>
</gene>
<evidence type="ECO:0000259" key="2">
    <source>
        <dbReference type="Pfam" id="PF00275"/>
    </source>
</evidence>
<dbReference type="GO" id="GO:0003866">
    <property type="term" value="F:3-phosphoshikimate 1-carboxyvinyltransferase activity"/>
    <property type="evidence" value="ECO:0007669"/>
    <property type="project" value="TreeGrafter"/>
</dbReference>
<feature type="domain" description="Enolpyruvate transferase" evidence="2">
    <location>
        <begin position="16"/>
        <end position="210"/>
    </location>
</feature>
<dbReference type="InterPro" id="IPR013792">
    <property type="entry name" value="RNA3'P_cycl/enolpyr_Trfase_a/b"/>
</dbReference>
<dbReference type="InterPro" id="IPR001986">
    <property type="entry name" value="Enolpyruvate_Tfrase_dom"/>
</dbReference>
<proteinExistence type="predicted"/>
<reference evidence="3" key="2">
    <citation type="journal article" date="2014" name="ISME J.">
        <title>Microbial stratification in low pH oxic and suboxic macroscopic growths along an acid mine drainage.</title>
        <authorList>
            <person name="Mendez-Garcia C."/>
            <person name="Mesa V."/>
            <person name="Sprenger R.R."/>
            <person name="Richter M."/>
            <person name="Diez M.S."/>
            <person name="Solano J."/>
            <person name="Bargiela R."/>
            <person name="Golyshina O.V."/>
            <person name="Manteca A."/>
            <person name="Ramos J.L."/>
            <person name="Gallego J.R."/>
            <person name="Llorente I."/>
            <person name="Martins Dos Santos V.A."/>
            <person name="Jensen O.N."/>
            <person name="Pelaez A.I."/>
            <person name="Sanchez J."/>
            <person name="Ferrer M."/>
        </authorList>
    </citation>
    <scope>NUCLEOTIDE SEQUENCE</scope>
</reference>
<reference evidence="3" key="1">
    <citation type="submission" date="2013-08" db="EMBL/GenBank/DDBJ databases">
        <authorList>
            <person name="Mendez C."/>
            <person name="Richter M."/>
            <person name="Ferrer M."/>
            <person name="Sanchez J."/>
        </authorList>
    </citation>
    <scope>NUCLEOTIDE SEQUENCE</scope>
</reference>
<protein>
    <submittedName>
        <fullName evidence="3">3-phosphoshikimate 1-carboxyvinyltransferase</fullName>
    </submittedName>
</protein>
<comment type="caution">
    <text evidence="3">The sequence shown here is derived from an EMBL/GenBank/DDBJ whole genome shotgun (WGS) entry which is preliminary data.</text>
</comment>
<dbReference type="PANTHER" id="PTHR21090:SF5">
    <property type="entry name" value="PENTAFUNCTIONAL AROM POLYPEPTIDE"/>
    <property type="match status" value="1"/>
</dbReference>
<feature type="non-terminal residue" evidence="3">
    <location>
        <position position="230"/>
    </location>
</feature>
<dbReference type="SUPFAM" id="SSF55205">
    <property type="entry name" value="EPT/RTPC-like"/>
    <property type="match status" value="1"/>
</dbReference>
<accession>T0YU39</accession>
<keyword evidence="1 3" id="KW-0808">Transferase</keyword>
<dbReference type="AlphaFoldDB" id="T0YU39"/>
<dbReference type="Pfam" id="PF00275">
    <property type="entry name" value="EPSP_synthase"/>
    <property type="match status" value="1"/>
</dbReference>
<sequence length="230" mass="25235">MPTGRWWRGDLTGRRYRVRRPLDSEDTRATVRLLRALGTRVERRGDTWLLIPAPDRPSRSRLIDCGESGTTLRFAVPLTALSARPARMTGAPRLGARPLAPLLRAVRRLGARVEAEGPSRGGLPLRVQGPIHAGSISLPVSESSQFASALFLTLPTLAGASRVRLMGTLVSEPYLDATLAVLRFHGVEAKRDGRVFSTPGHQQYRGNRFPIPHGRFLGGLPVGRGRRFRG</sequence>
<organism evidence="3">
    <name type="scientific">mine drainage metagenome</name>
    <dbReference type="NCBI Taxonomy" id="410659"/>
    <lineage>
        <taxon>unclassified sequences</taxon>
        <taxon>metagenomes</taxon>
        <taxon>ecological metagenomes</taxon>
    </lineage>
</organism>